<dbReference type="Gene3D" id="3.30.50.10">
    <property type="entry name" value="Erythroid Transcription Factor GATA-1, subunit A"/>
    <property type="match status" value="1"/>
</dbReference>
<dbReference type="SMART" id="SM00401">
    <property type="entry name" value="ZnF_GATA"/>
    <property type="match status" value="1"/>
</dbReference>
<reference evidence="4 5" key="1">
    <citation type="journal article" date="2009" name="Genome Res.">
        <title>Comparative genomics of protoploid Saccharomycetaceae.</title>
        <authorList>
            <consortium name="The Genolevures Consortium"/>
            <person name="Souciet J.-L."/>
            <person name="Dujon B."/>
            <person name="Gaillardin C."/>
            <person name="Johnston M."/>
            <person name="Baret P.V."/>
            <person name="Cliften P."/>
            <person name="Sherman D.J."/>
            <person name="Weissenbach J."/>
            <person name="Westhof E."/>
            <person name="Wincker P."/>
            <person name="Jubin C."/>
            <person name="Poulain J."/>
            <person name="Barbe V."/>
            <person name="Segurens B."/>
            <person name="Artiguenave F."/>
            <person name="Anthouard V."/>
            <person name="Vacherie B."/>
            <person name="Val M.-E."/>
            <person name="Fulton R.S."/>
            <person name="Minx P."/>
            <person name="Wilson R."/>
            <person name="Durrens P."/>
            <person name="Jean G."/>
            <person name="Marck C."/>
            <person name="Martin T."/>
            <person name="Nikolski M."/>
            <person name="Rolland T."/>
            <person name="Seret M.-L."/>
            <person name="Casaregola S."/>
            <person name="Despons L."/>
            <person name="Fairhead C."/>
            <person name="Fischer G."/>
            <person name="Lafontaine I."/>
            <person name="Leh V."/>
            <person name="Lemaire M."/>
            <person name="de Montigny J."/>
            <person name="Neuveglise C."/>
            <person name="Thierry A."/>
            <person name="Blanc-Lenfle I."/>
            <person name="Bleykasten C."/>
            <person name="Diffels J."/>
            <person name="Fritsch E."/>
            <person name="Frangeul L."/>
            <person name="Goeffon A."/>
            <person name="Jauniaux N."/>
            <person name="Kachouri-Lafond R."/>
            <person name="Payen C."/>
            <person name="Potier S."/>
            <person name="Pribylova L."/>
            <person name="Ozanne C."/>
            <person name="Richard G.-F."/>
            <person name="Sacerdot C."/>
            <person name="Straub M.-L."/>
            <person name="Talla E."/>
        </authorList>
    </citation>
    <scope>NUCLEOTIDE SEQUENCE [LARGE SCALE GENOMIC DNA]</scope>
    <source>
        <strain evidence="4 5">ATCC 2623 / CBS 732 / BCRC 21506 / NBRC 1130 / NCYC 568 / NRRL Y-229</strain>
    </source>
</reference>
<dbReference type="PROSITE" id="PS00344">
    <property type="entry name" value="GATA_ZN_FINGER_1"/>
    <property type="match status" value="1"/>
</dbReference>
<dbReference type="FunCoup" id="C5DS20">
    <property type="interactions" value="319"/>
</dbReference>
<dbReference type="STRING" id="559307.C5DS20"/>
<keyword evidence="5" id="KW-1185">Reference proteome</keyword>
<dbReference type="CDD" id="cd00202">
    <property type="entry name" value="ZnF_GATA"/>
    <property type="match status" value="1"/>
</dbReference>
<feature type="compositionally biased region" description="Pro residues" evidence="2">
    <location>
        <begin position="12"/>
        <end position="22"/>
    </location>
</feature>
<feature type="compositionally biased region" description="Polar residues" evidence="2">
    <location>
        <begin position="391"/>
        <end position="401"/>
    </location>
</feature>
<feature type="compositionally biased region" description="Low complexity" evidence="2">
    <location>
        <begin position="199"/>
        <end position="228"/>
    </location>
</feature>
<dbReference type="KEGG" id="zro:ZYRO0B13134g"/>
<dbReference type="InParanoid" id="C5DS20"/>
<sequence length="566" mass="63328">MSTAVNSYSISSPPPASVPPMPTSTASAGSDDRRRSAFDDLLLLPSFPSQFSNTQSYSCYSTRQLPPTLPTAGRPLGEEWQRKYSTAPASPHHHSYAVTPKNSPSVSKAQLATPVTVNRHGQDALPSLRHLQLLPDPRIQEYAYMYPDTSEFTPWWKRNLMHWCKSTNYHSYTKIVHEVSHDRTQLSALLRGTHSSTPQQNQQHQNEHQQYQFQQHQQQQHQYQHQQHVPSVLEPKDTFKELSNSASAPMTPPMSPGHDENLGSSNLPVEFTPFVSDKLVQTVKKELHTPSHRHRKTNSFRALQLKRLLDNRDVLSVNSRPSCDKFKVTKPTVNVANVTPATTTTAAAGFIPSQLPTPSRSNRSIGSAARQLALKMDARSSPSPTRIVDNLDSNYQSTPLNRSRSRSISPVRPATPPHGTQTSKYHRFSLESPQSPVVTSVKKSTFQGISAKTSPTRRPSTSSHGLRKCVSCHSSDSPCWRPSWSGRKQDQLCNSCGLRYKKTHTRCLNESCRKIPTKGELSIMKTNGVFKEQREAEEVAKGYRCLFCNGITQTEGLLETTTMRNA</sequence>
<dbReference type="HOGENOM" id="CLU_041192_0_0_1"/>
<keyword evidence="1" id="KW-0862">Zinc</keyword>
<feature type="region of interest" description="Disordered" evidence="2">
    <location>
        <begin position="243"/>
        <end position="264"/>
    </location>
</feature>
<dbReference type="AlphaFoldDB" id="C5DS20"/>
<evidence type="ECO:0000256" key="1">
    <source>
        <dbReference type="PROSITE-ProRule" id="PRU00094"/>
    </source>
</evidence>
<dbReference type="EMBL" id="CU928174">
    <property type="protein sequence ID" value="CAR26581.1"/>
    <property type="molecule type" value="Genomic_DNA"/>
</dbReference>
<feature type="region of interest" description="Disordered" evidence="2">
    <location>
        <begin position="374"/>
        <end position="424"/>
    </location>
</feature>
<feature type="region of interest" description="Disordered" evidence="2">
    <location>
        <begin position="1"/>
        <end position="33"/>
    </location>
</feature>
<dbReference type="GO" id="GO:0043565">
    <property type="term" value="F:sequence-specific DNA binding"/>
    <property type="evidence" value="ECO:0007669"/>
    <property type="project" value="InterPro"/>
</dbReference>
<evidence type="ECO:0000313" key="5">
    <source>
        <dbReference type="Proteomes" id="UP000008536"/>
    </source>
</evidence>
<dbReference type="InterPro" id="IPR000679">
    <property type="entry name" value="Znf_GATA"/>
</dbReference>
<dbReference type="Pfam" id="PF00320">
    <property type="entry name" value="GATA"/>
    <property type="match status" value="1"/>
</dbReference>
<evidence type="ECO:0000313" key="4">
    <source>
        <dbReference type="EMBL" id="CAR26581.1"/>
    </source>
</evidence>
<organism evidence="4 5">
    <name type="scientific">Zygosaccharomyces rouxii (strain ATCC 2623 / CBS 732 / NBRC 1130 / NCYC 568 / NRRL Y-229)</name>
    <dbReference type="NCBI Taxonomy" id="559307"/>
    <lineage>
        <taxon>Eukaryota</taxon>
        <taxon>Fungi</taxon>
        <taxon>Dikarya</taxon>
        <taxon>Ascomycota</taxon>
        <taxon>Saccharomycotina</taxon>
        <taxon>Saccharomycetes</taxon>
        <taxon>Saccharomycetales</taxon>
        <taxon>Saccharomycetaceae</taxon>
        <taxon>Zygosaccharomyces</taxon>
    </lineage>
</organism>
<dbReference type="Proteomes" id="UP000008536">
    <property type="component" value="Chromosome B"/>
</dbReference>
<dbReference type="GO" id="GO:0006355">
    <property type="term" value="P:regulation of DNA-templated transcription"/>
    <property type="evidence" value="ECO:0007669"/>
    <property type="project" value="InterPro"/>
</dbReference>
<feature type="region of interest" description="Disordered" evidence="2">
    <location>
        <begin position="194"/>
        <end position="229"/>
    </location>
</feature>
<dbReference type="GO" id="GO:0008270">
    <property type="term" value="F:zinc ion binding"/>
    <property type="evidence" value="ECO:0007669"/>
    <property type="project" value="UniProtKB-KW"/>
</dbReference>
<evidence type="ECO:0000259" key="3">
    <source>
        <dbReference type="PROSITE" id="PS50114"/>
    </source>
</evidence>
<keyword evidence="1" id="KW-0479">Metal-binding</keyword>
<dbReference type="SUPFAM" id="SSF57716">
    <property type="entry name" value="Glucocorticoid receptor-like (DNA-binding domain)"/>
    <property type="match status" value="1"/>
</dbReference>
<evidence type="ECO:0000256" key="2">
    <source>
        <dbReference type="SAM" id="MobiDB-lite"/>
    </source>
</evidence>
<proteinExistence type="predicted"/>
<feature type="region of interest" description="Disordered" evidence="2">
    <location>
        <begin position="448"/>
        <end position="467"/>
    </location>
</feature>
<gene>
    <name evidence="4" type="ordered locus">ZYRO0B13134g</name>
</gene>
<protein>
    <submittedName>
        <fullName evidence="4">ZYRO0B13134p</fullName>
    </submittedName>
</protein>
<dbReference type="PROSITE" id="PS50114">
    <property type="entry name" value="GATA_ZN_FINGER_2"/>
    <property type="match status" value="1"/>
</dbReference>
<accession>C5DS20</accession>
<keyword evidence="1" id="KW-0863">Zinc-finger</keyword>
<feature type="compositionally biased region" description="Low complexity" evidence="2">
    <location>
        <begin position="453"/>
        <end position="463"/>
    </location>
</feature>
<name>C5DS20_ZYGRC</name>
<dbReference type="InterPro" id="IPR013088">
    <property type="entry name" value="Znf_NHR/GATA"/>
</dbReference>
<feature type="domain" description="GATA-type" evidence="3">
    <location>
        <begin position="463"/>
        <end position="501"/>
    </location>
</feature>